<sequence length="233" mass="25347">MWLLRCPVSFSVSAGACRGVASALCFDCAGYTGVVFGQTLVVGRGITLFRCFFLLLWLVRDWLSILSLVRDAHPPTLFSTTFGVPGEGSGRSGRYSGIRALGTNEIGNEWLAFQQGLGVSCRRVLLLLLGARAASVVDIFTRAMIGFILGLRIRSASLLELSKCLVCRVATLVERCDTCLWLLSALCWLVVNSNGVLPKFFFDGYGGSEVSSELCCALAIPLELRCITWLLVF</sequence>
<reference evidence="1" key="1">
    <citation type="submission" date="2017-07" db="EMBL/GenBank/DDBJ databases">
        <title>Taro Niue Genome Assembly and Annotation.</title>
        <authorList>
            <person name="Atibalentja N."/>
            <person name="Keating K."/>
            <person name="Fields C.J."/>
        </authorList>
    </citation>
    <scope>NUCLEOTIDE SEQUENCE</scope>
    <source>
        <strain evidence="1">Niue_2</strain>
        <tissue evidence="1">Leaf</tissue>
    </source>
</reference>
<dbReference type="PROSITE" id="PS51257">
    <property type="entry name" value="PROKAR_LIPOPROTEIN"/>
    <property type="match status" value="1"/>
</dbReference>
<name>A0A843TCB6_COLES</name>
<organism evidence="1 2">
    <name type="scientific">Colocasia esculenta</name>
    <name type="common">Wild taro</name>
    <name type="synonym">Arum esculentum</name>
    <dbReference type="NCBI Taxonomy" id="4460"/>
    <lineage>
        <taxon>Eukaryota</taxon>
        <taxon>Viridiplantae</taxon>
        <taxon>Streptophyta</taxon>
        <taxon>Embryophyta</taxon>
        <taxon>Tracheophyta</taxon>
        <taxon>Spermatophyta</taxon>
        <taxon>Magnoliopsida</taxon>
        <taxon>Liliopsida</taxon>
        <taxon>Araceae</taxon>
        <taxon>Aroideae</taxon>
        <taxon>Colocasieae</taxon>
        <taxon>Colocasia</taxon>
    </lineage>
</organism>
<comment type="caution">
    <text evidence="1">The sequence shown here is derived from an EMBL/GenBank/DDBJ whole genome shotgun (WGS) entry which is preliminary data.</text>
</comment>
<protein>
    <submittedName>
        <fullName evidence="1">Uncharacterized protein</fullName>
    </submittedName>
</protein>
<dbReference type="AlphaFoldDB" id="A0A843TCB6"/>
<accession>A0A843TCB6</accession>
<dbReference type="Proteomes" id="UP000652761">
    <property type="component" value="Unassembled WGS sequence"/>
</dbReference>
<evidence type="ECO:0000313" key="2">
    <source>
        <dbReference type="Proteomes" id="UP000652761"/>
    </source>
</evidence>
<proteinExistence type="predicted"/>
<gene>
    <name evidence="1" type="ORF">Taro_000178</name>
</gene>
<dbReference type="EMBL" id="NMUH01000003">
    <property type="protein sequence ID" value="MQL67877.1"/>
    <property type="molecule type" value="Genomic_DNA"/>
</dbReference>
<evidence type="ECO:0000313" key="1">
    <source>
        <dbReference type="EMBL" id="MQL67877.1"/>
    </source>
</evidence>
<keyword evidence="2" id="KW-1185">Reference proteome</keyword>